<dbReference type="PANTHER" id="PTHR10127">
    <property type="entry name" value="DISCOIDIN, CUB, EGF, LAMININ , AND ZINC METALLOPROTEASE DOMAIN CONTAINING"/>
    <property type="match status" value="1"/>
</dbReference>
<name>A0ABY6KKY5_9ARAC</name>
<feature type="binding site" evidence="3">
    <location>
        <position position="144"/>
    </location>
    <ligand>
        <name>Zn(2+)</name>
        <dbReference type="ChEBI" id="CHEBI:29105"/>
        <note>catalytic</note>
    </ligand>
</feature>
<evidence type="ECO:0000256" key="2">
    <source>
        <dbReference type="ARBA" id="ARBA00025529"/>
    </source>
</evidence>
<dbReference type="InterPro" id="IPR024079">
    <property type="entry name" value="MetalloPept_cat_dom_sf"/>
</dbReference>
<dbReference type="PANTHER" id="PTHR10127:SF883">
    <property type="entry name" value="ZINC METALLOPROTEINASE NAS-8"/>
    <property type="match status" value="1"/>
</dbReference>
<comment type="caution">
    <text evidence="3">Lacks conserved residue(s) required for the propagation of feature annotation.</text>
</comment>
<dbReference type="InterPro" id="IPR034035">
    <property type="entry name" value="Astacin-like_dom"/>
</dbReference>
<feature type="domain" description="Peptidase M12A" evidence="5">
    <location>
        <begin position="1"/>
        <end position="236"/>
    </location>
</feature>
<dbReference type="PRINTS" id="PR00480">
    <property type="entry name" value="ASTACIN"/>
</dbReference>
<comment type="function">
    <text evidence="2">Zinc metalloprotease. Provoques deadhesion of endothelial cells from cell cultures, and also degradation of fibronectin, fibrinogen and gelatin in vitro. Its role in the venom is not fully understood but it might act as a spreading factor that facilitates diffusion of other venom toxins. Alternatively, it might be involved in the proteolytic processing of other venom toxins or it might play a role in extra-oral digestion of prey.</text>
</comment>
<organism evidence="6 7">
    <name type="scientific">Cordylochernes scorpioides</name>
    <dbReference type="NCBI Taxonomy" id="51811"/>
    <lineage>
        <taxon>Eukaryota</taxon>
        <taxon>Metazoa</taxon>
        <taxon>Ecdysozoa</taxon>
        <taxon>Arthropoda</taxon>
        <taxon>Chelicerata</taxon>
        <taxon>Arachnida</taxon>
        <taxon>Pseudoscorpiones</taxon>
        <taxon>Cheliferoidea</taxon>
        <taxon>Chernetidae</taxon>
        <taxon>Cordylochernes</taxon>
    </lineage>
</organism>
<evidence type="ECO:0000259" key="5">
    <source>
        <dbReference type="PROSITE" id="PS51864"/>
    </source>
</evidence>
<keyword evidence="3 4" id="KW-0862">Zinc</keyword>
<dbReference type="EC" id="3.4.24.-" evidence="4"/>
<dbReference type="EMBL" id="CP092868">
    <property type="protein sequence ID" value="UYV68851.1"/>
    <property type="molecule type" value="Genomic_DNA"/>
</dbReference>
<dbReference type="Proteomes" id="UP001235939">
    <property type="component" value="Chromosome 06"/>
</dbReference>
<comment type="cofactor">
    <cofactor evidence="3 4">
        <name>Zn(2+)</name>
        <dbReference type="ChEBI" id="CHEBI:29105"/>
    </cofactor>
    <text evidence="3 4">Binds 1 zinc ion per subunit.</text>
</comment>
<comment type="subunit">
    <text evidence="1">Monomer.</text>
</comment>
<keyword evidence="4" id="KW-0645">Protease</keyword>
<evidence type="ECO:0000256" key="4">
    <source>
        <dbReference type="RuleBase" id="RU361183"/>
    </source>
</evidence>
<keyword evidence="4" id="KW-0378">Hydrolase</keyword>
<evidence type="ECO:0000313" key="6">
    <source>
        <dbReference type="EMBL" id="UYV68851.1"/>
    </source>
</evidence>
<proteinExistence type="predicted"/>
<keyword evidence="4" id="KW-0482">Metalloprotease</keyword>
<dbReference type="SUPFAM" id="SSF55486">
    <property type="entry name" value="Metalloproteases ('zincins'), catalytic domain"/>
    <property type="match status" value="1"/>
</dbReference>
<dbReference type="PROSITE" id="PS51864">
    <property type="entry name" value="ASTACIN"/>
    <property type="match status" value="1"/>
</dbReference>
<keyword evidence="7" id="KW-1185">Reference proteome</keyword>
<feature type="binding site" evidence="3">
    <location>
        <position position="138"/>
    </location>
    <ligand>
        <name>Zn(2+)</name>
        <dbReference type="ChEBI" id="CHEBI:29105"/>
        <note>catalytic</note>
    </ligand>
</feature>
<accession>A0ABY6KKY5</accession>
<keyword evidence="3 4" id="KW-0479">Metal-binding</keyword>
<evidence type="ECO:0000256" key="3">
    <source>
        <dbReference type="PROSITE-ProRule" id="PRU01211"/>
    </source>
</evidence>
<protein>
    <recommendedName>
        <fullName evidence="4">Metalloendopeptidase</fullName>
        <ecNumber evidence="4">3.4.24.-</ecNumber>
    </recommendedName>
</protein>
<dbReference type="SMART" id="SM00235">
    <property type="entry name" value="ZnMc"/>
    <property type="match status" value="1"/>
</dbReference>
<sequence>MVLTLLIIDNFPYCDITEHMKKNIRKAMKYFKKNTCILFVPRKKQEDYIYIDAENGYLINGLKDMSYINHIILKMIRTYKKNGLKDMSYTTDDKNMKKMLHAGYNRCYSSLGRDGGRQIVSLGEGCESFGTILHQLNHAVGFDHEHSRSDRDDYIEILWDNIDEGGKDHFGKLEPHENKLLTPFDFDSIMLYGPKYYSKNGRPTIKAKSGITIIDINDKTVLSKGDIERINKLYEC</sequence>
<dbReference type="Gene3D" id="3.40.390.10">
    <property type="entry name" value="Collagenase (Catalytic Domain)"/>
    <property type="match status" value="1"/>
</dbReference>
<dbReference type="Pfam" id="PF01400">
    <property type="entry name" value="Astacin"/>
    <property type="match status" value="1"/>
</dbReference>
<dbReference type="InterPro" id="IPR001506">
    <property type="entry name" value="Peptidase_M12A"/>
</dbReference>
<reference evidence="6 7" key="1">
    <citation type="submission" date="2022-01" db="EMBL/GenBank/DDBJ databases">
        <title>A chromosomal length assembly of Cordylochernes scorpioides.</title>
        <authorList>
            <person name="Zeh D."/>
            <person name="Zeh J."/>
        </authorList>
    </citation>
    <scope>NUCLEOTIDE SEQUENCE [LARGE SCALE GENOMIC DNA]</scope>
    <source>
        <strain evidence="6">IN4F17</strain>
        <tissue evidence="6">Whole Body</tissue>
    </source>
</reference>
<dbReference type="CDD" id="cd04280">
    <property type="entry name" value="ZnMc_astacin_like"/>
    <property type="match status" value="1"/>
</dbReference>
<gene>
    <name evidence="6" type="ORF">LAZ67_6001284</name>
</gene>
<dbReference type="InterPro" id="IPR006026">
    <property type="entry name" value="Peptidase_Metallo"/>
</dbReference>
<feature type="binding site" evidence="3">
    <location>
        <position position="134"/>
    </location>
    <ligand>
        <name>Zn(2+)</name>
        <dbReference type="ChEBI" id="CHEBI:29105"/>
        <note>catalytic</note>
    </ligand>
</feature>
<evidence type="ECO:0000256" key="1">
    <source>
        <dbReference type="ARBA" id="ARBA00011245"/>
    </source>
</evidence>
<evidence type="ECO:0000313" key="7">
    <source>
        <dbReference type="Proteomes" id="UP001235939"/>
    </source>
</evidence>